<dbReference type="InterPro" id="IPR020449">
    <property type="entry name" value="Tscrpt_reg_AraC-type_HTH"/>
</dbReference>
<dbReference type="Pfam" id="PF12833">
    <property type="entry name" value="HTH_18"/>
    <property type="match status" value="1"/>
</dbReference>
<evidence type="ECO:0000256" key="3">
    <source>
        <dbReference type="ARBA" id="ARBA00023163"/>
    </source>
</evidence>
<dbReference type="InterPro" id="IPR009057">
    <property type="entry name" value="Homeodomain-like_sf"/>
</dbReference>
<dbReference type="PANTHER" id="PTHR43280:SF2">
    <property type="entry name" value="HTH-TYPE TRANSCRIPTIONAL REGULATOR EXSA"/>
    <property type="match status" value="1"/>
</dbReference>
<gene>
    <name evidence="5" type="ORF">BSK56_23605</name>
</gene>
<accession>A0ABX3H5D6</accession>
<dbReference type="PANTHER" id="PTHR43280">
    <property type="entry name" value="ARAC-FAMILY TRANSCRIPTIONAL REGULATOR"/>
    <property type="match status" value="1"/>
</dbReference>
<dbReference type="SUPFAM" id="SSF51215">
    <property type="entry name" value="Regulatory protein AraC"/>
    <property type="match status" value="1"/>
</dbReference>
<sequence length="264" mass="31161">MIQLKRCGYNVIHPEGFTIDRPHGSGDYLFLMFRSSMEIQLQGQRIIADKNTYIIYKKSSLQFYRGAGCPMIHDWFHFEMEDAEDFFSQLNLPFDTLIRAHDPFYISRKVNDIQLEHLQTGSFRSEIIDYTIRCLFMKLSDIRNHVENHEQISKYYDQFLALRNEVYNSPWIWFTVDQLAEKLRLSRSHFQHMYKQIFGIPVMVDVIHNRLGYASYLLENTSYPVSHIASACGYENSVHFMRQFKKFVGLTPSQFRVKSAGPVP</sequence>
<dbReference type="InterPro" id="IPR018060">
    <property type="entry name" value="HTH_AraC"/>
</dbReference>
<dbReference type="SMART" id="SM00342">
    <property type="entry name" value="HTH_ARAC"/>
    <property type="match status" value="1"/>
</dbReference>
<keyword evidence="3" id="KW-0804">Transcription</keyword>
<dbReference type="PRINTS" id="PR00032">
    <property type="entry name" value="HTHARAC"/>
</dbReference>
<proteinExistence type="predicted"/>
<dbReference type="InterPro" id="IPR037923">
    <property type="entry name" value="HTH-like"/>
</dbReference>
<dbReference type="PROSITE" id="PS01124">
    <property type="entry name" value="HTH_ARAC_FAMILY_2"/>
    <property type="match status" value="1"/>
</dbReference>
<feature type="domain" description="HTH araC/xylS-type" evidence="4">
    <location>
        <begin position="157"/>
        <end position="258"/>
    </location>
</feature>
<organism evidence="5 6">
    <name type="scientific">Paenibacillus borealis</name>
    <dbReference type="NCBI Taxonomy" id="160799"/>
    <lineage>
        <taxon>Bacteria</taxon>
        <taxon>Bacillati</taxon>
        <taxon>Bacillota</taxon>
        <taxon>Bacilli</taxon>
        <taxon>Bacillales</taxon>
        <taxon>Paenibacillaceae</taxon>
        <taxon>Paenibacillus</taxon>
    </lineage>
</organism>
<evidence type="ECO:0000259" key="4">
    <source>
        <dbReference type="PROSITE" id="PS01124"/>
    </source>
</evidence>
<dbReference type="EMBL" id="MPTB01000034">
    <property type="protein sequence ID" value="OMD43800.1"/>
    <property type="molecule type" value="Genomic_DNA"/>
</dbReference>
<dbReference type="Proteomes" id="UP000187412">
    <property type="component" value="Unassembled WGS sequence"/>
</dbReference>
<keyword evidence="6" id="KW-1185">Reference proteome</keyword>
<evidence type="ECO:0000313" key="5">
    <source>
        <dbReference type="EMBL" id="OMD43800.1"/>
    </source>
</evidence>
<keyword evidence="1" id="KW-0805">Transcription regulation</keyword>
<dbReference type="RefSeq" id="WP_076113005.1">
    <property type="nucleotide sequence ID" value="NZ_MPTB01000034.1"/>
</dbReference>
<dbReference type="SUPFAM" id="SSF46689">
    <property type="entry name" value="Homeodomain-like"/>
    <property type="match status" value="1"/>
</dbReference>
<protein>
    <submittedName>
        <fullName evidence="5">AraC family transcriptional regulator</fullName>
    </submittedName>
</protein>
<comment type="caution">
    <text evidence="5">The sequence shown here is derived from an EMBL/GenBank/DDBJ whole genome shotgun (WGS) entry which is preliminary data.</text>
</comment>
<keyword evidence="2" id="KW-0238">DNA-binding</keyword>
<evidence type="ECO:0000313" key="6">
    <source>
        <dbReference type="Proteomes" id="UP000187412"/>
    </source>
</evidence>
<dbReference type="Gene3D" id="1.10.10.60">
    <property type="entry name" value="Homeodomain-like"/>
    <property type="match status" value="2"/>
</dbReference>
<name>A0ABX3H5D6_PAEBO</name>
<reference evidence="5 6" key="1">
    <citation type="submission" date="2016-10" db="EMBL/GenBank/DDBJ databases">
        <title>Paenibacillus species isolates.</title>
        <authorList>
            <person name="Beno S.M."/>
        </authorList>
    </citation>
    <scope>NUCLEOTIDE SEQUENCE [LARGE SCALE GENOMIC DNA]</scope>
    <source>
        <strain evidence="5 6">FSL H7-0744</strain>
    </source>
</reference>
<evidence type="ECO:0000256" key="1">
    <source>
        <dbReference type="ARBA" id="ARBA00023015"/>
    </source>
</evidence>
<evidence type="ECO:0000256" key="2">
    <source>
        <dbReference type="ARBA" id="ARBA00023125"/>
    </source>
</evidence>